<dbReference type="Gene3D" id="3.40.50.10540">
    <property type="entry name" value="Crotonobetainyl-coa:carnitine coa-transferase, domain 1"/>
    <property type="match status" value="1"/>
</dbReference>
<dbReference type="InterPro" id="IPR044855">
    <property type="entry name" value="CoA-Trfase_III_dom3_sf"/>
</dbReference>
<dbReference type="Gene3D" id="3.30.1540.10">
    <property type="entry name" value="formyl-coa transferase, domain 3"/>
    <property type="match status" value="1"/>
</dbReference>
<dbReference type="InterPro" id="IPR003673">
    <property type="entry name" value="CoA-Trfase_fam_III"/>
</dbReference>
<reference evidence="2 3" key="1">
    <citation type="submission" date="2017-05" db="EMBL/GenBank/DDBJ databases">
        <authorList>
            <person name="Varghese N."/>
            <person name="Submissions S."/>
        </authorList>
    </citation>
    <scope>NUCLEOTIDE SEQUENCE [LARGE SCALE GENOMIC DNA]</scope>
    <source>
        <strain evidence="2 3">DSM 26001</strain>
    </source>
</reference>
<evidence type="ECO:0000313" key="2">
    <source>
        <dbReference type="EMBL" id="SMP65091.1"/>
    </source>
</evidence>
<name>A0ABY1QAU0_9BURK</name>
<dbReference type="Proteomes" id="UP001158049">
    <property type="component" value="Unassembled WGS sequence"/>
</dbReference>
<dbReference type="PANTHER" id="PTHR48207:SF3">
    <property type="entry name" value="SUCCINATE--HYDROXYMETHYLGLUTARATE COA-TRANSFERASE"/>
    <property type="match status" value="1"/>
</dbReference>
<protein>
    <submittedName>
        <fullName evidence="2">Formyl-CoA transferase</fullName>
    </submittedName>
</protein>
<evidence type="ECO:0000256" key="1">
    <source>
        <dbReference type="ARBA" id="ARBA00022679"/>
    </source>
</evidence>
<accession>A0ABY1QAU0</accession>
<dbReference type="InterPro" id="IPR023606">
    <property type="entry name" value="CoA-Trfase_III_dom_1_sf"/>
</dbReference>
<dbReference type="SUPFAM" id="SSF89796">
    <property type="entry name" value="CoA-transferase family III (CaiB/BaiF)"/>
    <property type="match status" value="1"/>
</dbReference>
<dbReference type="EMBL" id="FXUL01000010">
    <property type="protein sequence ID" value="SMP65091.1"/>
    <property type="molecule type" value="Genomic_DNA"/>
</dbReference>
<organism evidence="2 3">
    <name type="scientific">Noviherbaspirillum suwonense</name>
    <dbReference type="NCBI Taxonomy" id="1224511"/>
    <lineage>
        <taxon>Bacteria</taxon>
        <taxon>Pseudomonadati</taxon>
        <taxon>Pseudomonadota</taxon>
        <taxon>Betaproteobacteria</taxon>
        <taxon>Burkholderiales</taxon>
        <taxon>Oxalobacteraceae</taxon>
        <taxon>Noviherbaspirillum</taxon>
    </lineage>
</organism>
<dbReference type="Pfam" id="PF02515">
    <property type="entry name" value="CoA_transf_3"/>
    <property type="match status" value="1"/>
</dbReference>
<dbReference type="PANTHER" id="PTHR48207">
    <property type="entry name" value="SUCCINATE--HYDROXYMETHYLGLUTARATE COA-TRANSFERASE"/>
    <property type="match status" value="1"/>
</dbReference>
<dbReference type="InterPro" id="IPR050483">
    <property type="entry name" value="CoA-transferase_III_domain"/>
</dbReference>
<comment type="caution">
    <text evidence="2">The sequence shown here is derived from an EMBL/GenBank/DDBJ whole genome shotgun (WGS) entry which is preliminary data.</text>
</comment>
<gene>
    <name evidence="2" type="ORF">SAMN06295970_110150</name>
</gene>
<keyword evidence="1 2" id="KW-0808">Transferase</keyword>
<sequence length="400" mass="42493">MSSLPQLPLAGLKVLEMGSLIAGPFAAKTLGDFGAEVIKIEPPGVGDPLRSWRTAEGVTSVWWHVQARHKKSVAIDLRKPEGQDLVRRLALEADVVIENFRPGTLEQWGLDYDTLSAKNPQLIMLRISGYGQTGPMRDLAGFGVVAEAMGGFRYITGVPGEAPVRPGISIGDSLSALHGVIGVLLALYHRVKNGGRGQMIDVALYESVFNMMEGAVPEYDRNGVIREPAGSAIQGIAPTNAYPTSDGLYVLIAGNGDGIFRRLMSAIGRDDLGNDPALARNPGRVTHMDRIDQAIAAWTAARSLNDCLALLGQAGVPAGKVYTVKDIVEDEHYQARGMLQDITLDDGSRLKVPGVVPKLSATPGRLEGGGPALGEHTESVLAGLGLDESQLAQLKEKGVI</sequence>
<evidence type="ECO:0000313" key="3">
    <source>
        <dbReference type="Proteomes" id="UP001158049"/>
    </source>
</evidence>
<keyword evidence="3" id="KW-1185">Reference proteome</keyword>
<proteinExistence type="predicted"/>
<dbReference type="GO" id="GO:0016740">
    <property type="term" value="F:transferase activity"/>
    <property type="evidence" value="ECO:0007669"/>
    <property type="project" value="UniProtKB-KW"/>
</dbReference>